<keyword evidence="6" id="KW-0067">ATP-binding</keyword>
<dbReference type="InterPro" id="IPR005905">
    <property type="entry name" value="D_ala_D_ala"/>
</dbReference>
<evidence type="ECO:0000256" key="4">
    <source>
        <dbReference type="ARBA" id="ARBA00022598"/>
    </source>
</evidence>
<dbReference type="EMBL" id="GQ343101">
    <property type="protein sequence ID" value="ACT97551.1"/>
    <property type="molecule type" value="Genomic_DNA"/>
</dbReference>
<dbReference type="GO" id="GO:0071555">
    <property type="term" value="P:cell wall organization"/>
    <property type="evidence" value="ECO:0007669"/>
    <property type="project" value="UniProtKB-KW"/>
</dbReference>
<dbReference type="EMBL" id="GQ343106">
    <property type="protein sequence ID" value="ACT97557.1"/>
    <property type="molecule type" value="Genomic_DNA"/>
</dbReference>
<dbReference type="PROSITE" id="PS50975">
    <property type="entry name" value="ATP_GRASP"/>
    <property type="match status" value="1"/>
</dbReference>
<dbReference type="PROSITE" id="PS00843">
    <property type="entry name" value="DALA_DALA_LIGASE_1"/>
    <property type="match status" value="1"/>
</dbReference>
<evidence type="ECO:0000256" key="8">
    <source>
        <dbReference type="ARBA" id="ARBA00022984"/>
    </source>
</evidence>
<dbReference type="EMBL" id="GQ343110">
    <property type="protein sequence ID" value="ACT97561.1"/>
    <property type="molecule type" value="Genomic_DNA"/>
</dbReference>
<name>C8C0W8_9ZZZZ</name>
<keyword evidence="9" id="KW-0961">Cell wall biogenesis/degradation</keyword>
<dbReference type="Pfam" id="PF07478">
    <property type="entry name" value="Dala_Dala_lig_C"/>
    <property type="match status" value="1"/>
</dbReference>
<dbReference type="InterPro" id="IPR011095">
    <property type="entry name" value="Dala_Dala_lig_C"/>
</dbReference>
<comment type="similarity">
    <text evidence="2">Belongs to the D-alanine--D-alanine ligase family.</text>
</comment>
<evidence type="ECO:0000256" key="7">
    <source>
        <dbReference type="ARBA" id="ARBA00022960"/>
    </source>
</evidence>
<evidence type="ECO:0000313" key="11">
    <source>
        <dbReference type="EMBL" id="ACT97551.1"/>
    </source>
</evidence>
<evidence type="ECO:0000259" key="10">
    <source>
        <dbReference type="PROSITE" id="PS50975"/>
    </source>
</evidence>
<keyword evidence="8" id="KW-0573">Peptidoglycan synthesis</keyword>
<evidence type="ECO:0000256" key="6">
    <source>
        <dbReference type="ARBA" id="ARBA00022840"/>
    </source>
</evidence>
<dbReference type="NCBIfam" id="NF002378">
    <property type="entry name" value="PRK01372.1"/>
    <property type="match status" value="1"/>
</dbReference>
<dbReference type="Gene3D" id="3.30.1490.20">
    <property type="entry name" value="ATP-grasp fold, A domain"/>
    <property type="match status" value="1"/>
</dbReference>
<dbReference type="GO" id="GO:0046872">
    <property type="term" value="F:metal ion binding"/>
    <property type="evidence" value="ECO:0007669"/>
    <property type="project" value="InterPro"/>
</dbReference>
<sequence length="301" mass="33442">MAKKVLVLMGGFSAEREVSLTTGKCVCAALKKAGYEVVSHDLQNGFELVETLKKEKPDVVFNALHGNWGEDGEIQGFLDVLQVPYTHSGLKASVLGMDKSLTKELASENGIKVPQGEKMTFRKFKAEGTFLKMPYVVKPVSDGSSVGVYIIRKKEDAEAVRYEDDREILIEEFIDGKELTCMVLGSQAHVVTELRASDEFYDYHAKYTAGATQHILPAEIPEEAANRCKLYAEHMHNILGCRSVSRCDFRYNPEDGVVLLEINTAPGMTDLSLVPEQAKYIGIGYERLCSYLVENASCRKI</sequence>
<reference evidence="11" key="1">
    <citation type="journal article" date="2009" name="Science">
        <title>Functional characterization of the antibiotic resistance reservoir in the human microflora.</title>
        <authorList>
            <person name="Sommer M.O."/>
            <person name="Dantas G."/>
            <person name="Church G.M."/>
        </authorList>
    </citation>
    <scope>NUCLEOTIDE SEQUENCE</scope>
</reference>
<dbReference type="PANTHER" id="PTHR23132:SF23">
    <property type="entry name" value="D-ALANINE--D-ALANINE LIGASE B"/>
    <property type="match status" value="1"/>
</dbReference>
<dbReference type="SUPFAM" id="SSF56059">
    <property type="entry name" value="Glutathione synthetase ATP-binding domain-like"/>
    <property type="match status" value="1"/>
</dbReference>
<reference evidence="11" key="2">
    <citation type="submission" date="2009-07" db="EMBL/GenBank/DDBJ databases">
        <authorList>
            <person name="Sommer M.O.A."/>
            <person name="Dantas G."/>
            <person name="Church G."/>
        </authorList>
    </citation>
    <scope>NUCLEOTIDE SEQUENCE</scope>
</reference>
<keyword evidence="4 11" id="KW-0436">Ligase</keyword>
<dbReference type="Gene3D" id="3.40.50.20">
    <property type="match status" value="1"/>
</dbReference>
<keyword evidence="5" id="KW-0547">Nucleotide-binding</keyword>
<dbReference type="SUPFAM" id="SSF52440">
    <property type="entry name" value="PreATP-grasp domain"/>
    <property type="match status" value="1"/>
</dbReference>
<dbReference type="InterPro" id="IPR000291">
    <property type="entry name" value="D-Ala_lig_Van_CS"/>
</dbReference>
<evidence type="ECO:0000256" key="9">
    <source>
        <dbReference type="ARBA" id="ARBA00023316"/>
    </source>
</evidence>
<keyword evidence="7" id="KW-0133">Cell shape</keyword>
<dbReference type="Pfam" id="PF01820">
    <property type="entry name" value="Dala_Dala_lig_N"/>
    <property type="match status" value="1"/>
</dbReference>
<feature type="domain" description="ATP-grasp" evidence="10">
    <location>
        <begin position="103"/>
        <end position="294"/>
    </location>
</feature>
<comment type="subcellular location">
    <subcellularLocation>
        <location evidence="1">Cytoplasm</location>
    </subcellularLocation>
</comment>
<evidence type="ECO:0000256" key="1">
    <source>
        <dbReference type="ARBA" id="ARBA00004496"/>
    </source>
</evidence>
<dbReference type="NCBIfam" id="TIGR01205">
    <property type="entry name" value="D_ala_D_alaTIGR"/>
    <property type="match status" value="1"/>
</dbReference>
<proteinExistence type="inferred from homology"/>
<organism evidence="11">
    <name type="scientific">uncultured organism</name>
    <dbReference type="NCBI Taxonomy" id="155900"/>
    <lineage>
        <taxon>unclassified sequences</taxon>
        <taxon>environmental samples</taxon>
    </lineage>
</organism>
<dbReference type="GO" id="GO:0008716">
    <property type="term" value="F:D-alanine-D-alanine ligase activity"/>
    <property type="evidence" value="ECO:0007669"/>
    <property type="project" value="InterPro"/>
</dbReference>
<accession>C8C0W8</accession>
<dbReference type="Gene3D" id="3.30.470.20">
    <property type="entry name" value="ATP-grasp fold, B domain"/>
    <property type="match status" value="1"/>
</dbReference>
<keyword evidence="3" id="KW-0963">Cytoplasm</keyword>
<dbReference type="InterPro" id="IPR011127">
    <property type="entry name" value="Dala_Dala_lig_N"/>
</dbReference>
<evidence type="ECO:0000256" key="2">
    <source>
        <dbReference type="ARBA" id="ARBA00010871"/>
    </source>
</evidence>
<protein>
    <submittedName>
        <fullName evidence="11">Putative D-alanine-D-alanine ligase</fullName>
    </submittedName>
</protein>
<dbReference type="PIRSF" id="PIRSF039102">
    <property type="entry name" value="Ddl/VanB"/>
    <property type="match status" value="1"/>
</dbReference>
<dbReference type="InterPro" id="IPR011761">
    <property type="entry name" value="ATP-grasp"/>
</dbReference>
<dbReference type="InterPro" id="IPR016185">
    <property type="entry name" value="PreATP-grasp_dom_sf"/>
</dbReference>
<dbReference type="PANTHER" id="PTHR23132">
    <property type="entry name" value="D-ALANINE--D-ALANINE LIGASE"/>
    <property type="match status" value="1"/>
</dbReference>
<dbReference type="PROSITE" id="PS00844">
    <property type="entry name" value="DALA_DALA_LIGASE_2"/>
    <property type="match status" value="1"/>
</dbReference>
<dbReference type="InterPro" id="IPR013815">
    <property type="entry name" value="ATP_grasp_subdomain_1"/>
</dbReference>
<dbReference type="GO" id="GO:0005524">
    <property type="term" value="F:ATP binding"/>
    <property type="evidence" value="ECO:0007669"/>
    <property type="project" value="UniProtKB-KW"/>
</dbReference>
<evidence type="ECO:0000256" key="5">
    <source>
        <dbReference type="ARBA" id="ARBA00022741"/>
    </source>
</evidence>
<dbReference type="HAMAP" id="MF_00047">
    <property type="entry name" value="Dala_Dala_lig"/>
    <property type="match status" value="1"/>
</dbReference>
<evidence type="ECO:0000256" key="3">
    <source>
        <dbReference type="ARBA" id="ARBA00022490"/>
    </source>
</evidence>
<dbReference type="AlphaFoldDB" id="C8C0W8"/>